<dbReference type="Gene3D" id="3.40.50.1820">
    <property type="entry name" value="alpha/beta hydrolase"/>
    <property type="match status" value="1"/>
</dbReference>
<proteinExistence type="predicted"/>
<sequence length="122" mass="13444">DSRNIFLVGFSQGGITSATLSTNIDTTVNARVIEGWTCHAGWSEYRGINAPVSEPVLALVADQDPWFQDSWTRGSCGRYMNSENGSRSMVYRTGSLMSKHSLLDDSDVQALVLEFLRSHAID</sequence>
<dbReference type="SUPFAM" id="SSF53474">
    <property type="entry name" value="alpha/beta-Hydrolases"/>
    <property type="match status" value="1"/>
</dbReference>
<reference evidence="1" key="1">
    <citation type="submission" date="2018-05" db="EMBL/GenBank/DDBJ databases">
        <authorList>
            <person name="Lanie J.A."/>
            <person name="Ng W.-L."/>
            <person name="Kazmierczak K.M."/>
            <person name="Andrzejewski T.M."/>
            <person name="Davidsen T.M."/>
            <person name="Wayne K.J."/>
            <person name="Tettelin H."/>
            <person name="Glass J.I."/>
            <person name="Rusch D."/>
            <person name="Podicherti R."/>
            <person name="Tsui H.-C.T."/>
            <person name="Winkler M.E."/>
        </authorList>
    </citation>
    <scope>NUCLEOTIDE SEQUENCE</scope>
</reference>
<accession>A0A381YSU2</accession>
<organism evidence="1">
    <name type="scientific">marine metagenome</name>
    <dbReference type="NCBI Taxonomy" id="408172"/>
    <lineage>
        <taxon>unclassified sequences</taxon>
        <taxon>metagenomes</taxon>
        <taxon>ecological metagenomes</taxon>
    </lineage>
</organism>
<name>A0A381YSU2_9ZZZZ</name>
<dbReference type="EMBL" id="UINC01018973">
    <property type="protein sequence ID" value="SVA80075.1"/>
    <property type="molecule type" value="Genomic_DNA"/>
</dbReference>
<protein>
    <recommendedName>
        <fullName evidence="2">Phospholipase/carboxylesterase/thioesterase domain-containing protein</fullName>
    </recommendedName>
</protein>
<evidence type="ECO:0008006" key="2">
    <source>
        <dbReference type="Google" id="ProtNLM"/>
    </source>
</evidence>
<feature type="non-terminal residue" evidence="1">
    <location>
        <position position="1"/>
    </location>
</feature>
<evidence type="ECO:0000313" key="1">
    <source>
        <dbReference type="EMBL" id="SVA80075.1"/>
    </source>
</evidence>
<dbReference type="AlphaFoldDB" id="A0A381YSU2"/>
<dbReference type="InterPro" id="IPR029058">
    <property type="entry name" value="AB_hydrolase_fold"/>
</dbReference>
<gene>
    <name evidence="1" type="ORF">METZ01_LOCUS132929</name>
</gene>